<evidence type="ECO:0000256" key="1">
    <source>
        <dbReference type="SAM" id="MobiDB-lite"/>
    </source>
</evidence>
<feature type="compositionally biased region" description="Acidic residues" evidence="1">
    <location>
        <begin position="177"/>
        <end position="188"/>
    </location>
</feature>
<evidence type="ECO:0000313" key="2">
    <source>
        <dbReference type="EMBL" id="KAK4135334.1"/>
    </source>
</evidence>
<feature type="compositionally biased region" description="Basic and acidic residues" evidence="1">
    <location>
        <begin position="61"/>
        <end position="79"/>
    </location>
</feature>
<accession>A0AAN6UM79</accession>
<name>A0AAN6UM79_9PEZI</name>
<dbReference type="Pfam" id="PF08297">
    <property type="entry name" value="U3_snoRNA_assoc"/>
    <property type="match status" value="1"/>
</dbReference>
<feature type="region of interest" description="Disordered" evidence="1">
    <location>
        <begin position="1"/>
        <end position="328"/>
    </location>
</feature>
<comment type="caution">
    <text evidence="2">The sequence shown here is derived from an EMBL/GenBank/DDBJ whole genome shotgun (WGS) entry which is preliminary data.</text>
</comment>
<dbReference type="GO" id="GO:0030515">
    <property type="term" value="F:snoRNA binding"/>
    <property type="evidence" value="ECO:0007669"/>
    <property type="project" value="InterPro"/>
</dbReference>
<dbReference type="EMBL" id="MU853406">
    <property type="protein sequence ID" value="KAK4135334.1"/>
    <property type="molecule type" value="Genomic_DNA"/>
</dbReference>
<dbReference type="InterPro" id="IPR013268">
    <property type="entry name" value="UTP16"/>
</dbReference>
<sequence length="374" mass="41628">MAARRSGRKAMEKPTDVIELSSDSEPEGPEFEEAEHQETIPVAAGPDVDDQPLLRAAGIKYKTDISDQEDEKPQQDEHLSPASAKLTVRVKDTGSVKHRHVSIEIPLPTSSELQRRKTEATDSHDGDDEEVFKTPNERTHITFDDSDHDEFVTPREGPLSNPLDASIATPNTAKETEAEEEESDDDAPPEAVSTRAAESYNLKAAEVAEKAAKQQAAALKRKRQERDTFFKQQAEERKRTQKPASPEGDSDDASPITQAPKPQRAEKHRREVPKLLPLELLESDDEDDVVQQSSSAANGNNKRRKLGSEEQRLLAEPKLPKDKRVGSTAYRVVKGQGNTRLAPKVKKQAINLKEALLRRDRVPQPKGGFFVNRH</sequence>
<feature type="compositionally biased region" description="Acidic residues" evidence="1">
    <location>
        <begin position="22"/>
        <end position="35"/>
    </location>
</feature>
<feature type="compositionally biased region" description="Basic and acidic residues" evidence="1">
    <location>
        <begin position="263"/>
        <end position="273"/>
    </location>
</feature>
<feature type="compositionally biased region" description="Basic and acidic residues" evidence="1">
    <location>
        <begin position="224"/>
        <end position="238"/>
    </location>
</feature>
<protein>
    <submittedName>
        <fullName evidence="2">Uncharacterized protein</fullName>
    </submittedName>
</protein>
<reference evidence="2" key="2">
    <citation type="submission" date="2023-05" db="EMBL/GenBank/DDBJ databases">
        <authorList>
            <consortium name="Lawrence Berkeley National Laboratory"/>
            <person name="Steindorff A."/>
            <person name="Hensen N."/>
            <person name="Bonometti L."/>
            <person name="Westerberg I."/>
            <person name="Brannstrom I.O."/>
            <person name="Guillou S."/>
            <person name="Cros-Aarteil S."/>
            <person name="Calhoun S."/>
            <person name="Haridas S."/>
            <person name="Kuo A."/>
            <person name="Mondo S."/>
            <person name="Pangilinan J."/>
            <person name="Riley R."/>
            <person name="Labutti K."/>
            <person name="Andreopoulos B."/>
            <person name="Lipzen A."/>
            <person name="Chen C."/>
            <person name="Yanf M."/>
            <person name="Daum C."/>
            <person name="Ng V."/>
            <person name="Clum A."/>
            <person name="Ohm R."/>
            <person name="Martin F."/>
            <person name="Silar P."/>
            <person name="Natvig D."/>
            <person name="Lalanne C."/>
            <person name="Gautier V."/>
            <person name="Ament-Velasquez S.L."/>
            <person name="Kruys A."/>
            <person name="Hutchinson M.I."/>
            <person name="Powell A.J."/>
            <person name="Barry K."/>
            <person name="Miller A.N."/>
            <person name="Grigoriev I.V."/>
            <person name="Debuchy R."/>
            <person name="Gladieux P."/>
            <person name="Thoren M.H."/>
            <person name="Johannesson H."/>
        </authorList>
    </citation>
    <scope>NUCLEOTIDE SEQUENCE</scope>
    <source>
        <strain evidence="2">CBS 123565</strain>
    </source>
</reference>
<dbReference type="AlphaFoldDB" id="A0AAN6UM79"/>
<feature type="compositionally biased region" description="Basic and acidic residues" evidence="1">
    <location>
        <begin position="131"/>
        <end position="153"/>
    </location>
</feature>
<reference evidence="2" key="1">
    <citation type="journal article" date="2023" name="Mol. Phylogenet. Evol.">
        <title>Genome-scale phylogeny and comparative genomics of the fungal order Sordariales.</title>
        <authorList>
            <person name="Hensen N."/>
            <person name="Bonometti L."/>
            <person name="Westerberg I."/>
            <person name="Brannstrom I.O."/>
            <person name="Guillou S."/>
            <person name="Cros-Aarteil S."/>
            <person name="Calhoun S."/>
            <person name="Haridas S."/>
            <person name="Kuo A."/>
            <person name="Mondo S."/>
            <person name="Pangilinan J."/>
            <person name="Riley R."/>
            <person name="LaButti K."/>
            <person name="Andreopoulos B."/>
            <person name="Lipzen A."/>
            <person name="Chen C."/>
            <person name="Yan M."/>
            <person name="Daum C."/>
            <person name="Ng V."/>
            <person name="Clum A."/>
            <person name="Steindorff A."/>
            <person name="Ohm R.A."/>
            <person name="Martin F."/>
            <person name="Silar P."/>
            <person name="Natvig D.O."/>
            <person name="Lalanne C."/>
            <person name="Gautier V."/>
            <person name="Ament-Velasquez S.L."/>
            <person name="Kruys A."/>
            <person name="Hutchinson M.I."/>
            <person name="Powell A.J."/>
            <person name="Barry K."/>
            <person name="Miller A.N."/>
            <person name="Grigoriev I.V."/>
            <person name="Debuchy R."/>
            <person name="Gladieux P."/>
            <person name="Hiltunen Thoren M."/>
            <person name="Johannesson H."/>
        </authorList>
    </citation>
    <scope>NUCLEOTIDE SEQUENCE</scope>
    <source>
        <strain evidence="2">CBS 123565</strain>
    </source>
</reference>
<keyword evidence="3" id="KW-1185">Reference proteome</keyword>
<evidence type="ECO:0000313" key="3">
    <source>
        <dbReference type="Proteomes" id="UP001304895"/>
    </source>
</evidence>
<organism evidence="2 3">
    <name type="scientific">Trichocladium antarcticum</name>
    <dbReference type="NCBI Taxonomy" id="1450529"/>
    <lineage>
        <taxon>Eukaryota</taxon>
        <taxon>Fungi</taxon>
        <taxon>Dikarya</taxon>
        <taxon>Ascomycota</taxon>
        <taxon>Pezizomycotina</taxon>
        <taxon>Sordariomycetes</taxon>
        <taxon>Sordariomycetidae</taxon>
        <taxon>Sordariales</taxon>
        <taxon>Chaetomiaceae</taxon>
        <taxon>Trichocladium</taxon>
    </lineage>
</organism>
<dbReference type="GO" id="GO:0006364">
    <property type="term" value="P:rRNA processing"/>
    <property type="evidence" value="ECO:0007669"/>
    <property type="project" value="InterPro"/>
</dbReference>
<proteinExistence type="predicted"/>
<gene>
    <name evidence="2" type="ORF">BT67DRAFT_400770</name>
</gene>
<feature type="compositionally biased region" description="Basic and acidic residues" evidence="1">
    <location>
        <begin position="306"/>
        <end position="325"/>
    </location>
</feature>
<dbReference type="Proteomes" id="UP001304895">
    <property type="component" value="Unassembled WGS sequence"/>
</dbReference>
<feature type="compositionally biased region" description="Basic and acidic residues" evidence="1">
    <location>
        <begin position="113"/>
        <end position="124"/>
    </location>
</feature>